<feature type="domain" description="Response regulatory" evidence="2">
    <location>
        <begin position="8"/>
        <end position="134"/>
    </location>
</feature>
<dbReference type="InterPro" id="IPR052893">
    <property type="entry name" value="TCS_response_regulator"/>
</dbReference>
<dbReference type="GO" id="GO:0000160">
    <property type="term" value="P:phosphorelay signal transduction system"/>
    <property type="evidence" value="ECO:0007669"/>
    <property type="project" value="InterPro"/>
</dbReference>
<evidence type="ECO:0000313" key="3">
    <source>
        <dbReference type="EMBL" id="EEF63088.1"/>
    </source>
</evidence>
<evidence type="ECO:0000256" key="1">
    <source>
        <dbReference type="PROSITE-ProRule" id="PRU00169"/>
    </source>
</evidence>
<evidence type="ECO:0000259" key="2">
    <source>
        <dbReference type="PROSITE" id="PS50110"/>
    </source>
</evidence>
<dbReference type="PANTHER" id="PTHR44520">
    <property type="entry name" value="RESPONSE REGULATOR RCP1-RELATED"/>
    <property type="match status" value="1"/>
</dbReference>
<dbReference type="InterPro" id="IPR001789">
    <property type="entry name" value="Sig_transdc_resp-reg_receiver"/>
</dbReference>
<dbReference type="STRING" id="320771.Cflav_PD5723"/>
<evidence type="ECO:0000313" key="4">
    <source>
        <dbReference type="Proteomes" id="UP000003688"/>
    </source>
</evidence>
<dbReference type="Proteomes" id="UP000003688">
    <property type="component" value="Unassembled WGS sequence"/>
</dbReference>
<reference evidence="3 4" key="1">
    <citation type="journal article" date="2011" name="J. Bacteriol.">
        <title>Genome sequence of 'Pedosphaera parvula' Ellin514, an aerobic Verrucomicrobial isolate from pasture soil.</title>
        <authorList>
            <person name="Kant R."/>
            <person name="van Passel M.W."/>
            <person name="Sangwan P."/>
            <person name="Palva A."/>
            <person name="Lucas S."/>
            <person name="Copeland A."/>
            <person name="Lapidus A."/>
            <person name="Glavina Del Rio T."/>
            <person name="Dalin E."/>
            <person name="Tice H."/>
            <person name="Bruce D."/>
            <person name="Goodwin L."/>
            <person name="Pitluck S."/>
            <person name="Chertkov O."/>
            <person name="Larimer F.W."/>
            <person name="Land M.L."/>
            <person name="Hauser L."/>
            <person name="Brettin T.S."/>
            <person name="Detter J.C."/>
            <person name="Han S."/>
            <person name="de Vos W.M."/>
            <person name="Janssen P.H."/>
            <person name="Smidt H."/>
        </authorList>
    </citation>
    <scope>NUCLEOTIDE SEQUENCE [LARGE SCALE GENOMIC DNA]</scope>
    <source>
        <strain evidence="3 4">Ellin514</strain>
    </source>
</reference>
<dbReference type="PROSITE" id="PS50110">
    <property type="entry name" value="RESPONSE_REGULATORY"/>
    <property type="match status" value="1"/>
</dbReference>
<dbReference type="PANTHER" id="PTHR44520:SF2">
    <property type="entry name" value="RESPONSE REGULATOR RCP1"/>
    <property type="match status" value="1"/>
</dbReference>
<organism evidence="3 4">
    <name type="scientific">Pedosphaera parvula (strain Ellin514)</name>
    <dbReference type="NCBI Taxonomy" id="320771"/>
    <lineage>
        <taxon>Bacteria</taxon>
        <taxon>Pseudomonadati</taxon>
        <taxon>Verrucomicrobiota</taxon>
        <taxon>Pedosphaerae</taxon>
        <taxon>Pedosphaerales</taxon>
        <taxon>Pedosphaeraceae</taxon>
        <taxon>Pedosphaera</taxon>
    </lineage>
</organism>
<dbReference type="Pfam" id="PF00072">
    <property type="entry name" value="Response_reg"/>
    <property type="match status" value="1"/>
</dbReference>
<comment type="caution">
    <text evidence="3">The sequence shown here is derived from an EMBL/GenBank/DDBJ whole genome shotgun (WGS) entry which is preliminary data.</text>
</comment>
<sequence length="148" mass="17020">MSMTKEVVILIADDDSGHARLIQKNLQRAGLHNPVEWFENGQDILDFLFQRGNRVRSKDAFYLLLLDIRMPKVDGIEVLRQIKNDAELRKIPVLMLTTTDDPREVERCHAMGCNNYVVKPVDYEKFADAIKQLGMFISLVQVPEIHSP</sequence>
<dbReference type="InterPro" id="IPR011006">
    <property type="entry name" value="CheY-like_superfamily"/>
</dbReference>
<keyword evidence="4" id="KW-1185">Reference proteome</keyword>
<dbReference type="CDD" id="cd17557">
    <property type="entry name" value="REC_Rcp-like"/>
    <property type="match status" value="1"/>
</dbReference>
<name>B9XAQ3_PEDPL</name>
<dbReference type="SUPFAM" id="SSF52172">
    <property type="entry name" value="CheY-like"/>
    <property type="match status" value="1"/>
</dbReference>
<accession>B9XAQ3</accession>
<proteinExistence type="predicted"/>
<gene>
    <name evidence="3" type="ORF">Cflav_PD5723</name>
</gene>
<dbReference type="AlphaFoldDB" id="B9XAQ3"/>
<dbReference type="EMBL" id="ABOX02000002">
    <property type="protein sequence ID" value="EEF63088.1"/>
    <property type="molecule type" value="Genomic_DNA"/>
</dbReference>
<feature type="modified residue" description="4-aspartylphosphate" evidence="1">
    <location>
        <position position="67"/>
    </location>
</feature>
<dbReference type="SMART" id="SM00448">
    <property type="entry name" value="REC"/>
    <property type="match status" value="1"/>
</dbReference>
<keyword evidence="1" id="KW-0597">Phosphoprotein</keyword>
<dbReference type="Gene3D" id="3.40.50.2300">
    <property type="match status" value="1"/>
</dbReference>
<dbReference type="RefSeq" id="WP_007412901.1">
    <property type="nucleotide sequence ID" value="NZ_ABOX02000002.1"/>
</dbReference>
<protein>
    <submittedName>
        <fullName evidence="3">Response regulator receiver protein</fullName>
    </submittedName>
</protein>